<protein>
    <submittedName>
        <fullName evidence="2">Uncharacterized protein</fullName>
    </submittedName>
</protein>
<sequence length="201" mass="21625">MTKMNNGIGLSMTSDGTCNEVDPVGDTATVMEGVTPSMTDMILEKDKLSSLEDTTVLGYFSPLSMPVTTLAGNALDNAHGKSLYANITGKPSGKKVNVHNFFKPGCNGIDVIVLVDSIRAASDNDGNLLVPMGIVECDSEVDVVFDETSNLRISTSGKDRSDKGYGKNSLLEQCRDSYPDNDDYDPYDDDFDITVCGKKNK</sequence>
<organism evidence="2">
    <name type="scientific">Tanacetum cinerariifolium</name>
    <name type="common">Dalmatian daisy</name>
    <name type="synonym">Chrysanthemum cinerariifolium</name>
    <dbReference type="NCBI Taxonomy" id="118510"/>
    <lineage>
        <taxon>Eukaryota</taxon>
        <taxon>Viridiplantae</taxon>
        <taxon>Streptophyta</taxon>
        <taxon>Embryophyta</taxon>
        <taxon>Tracheophyta</taxon>
        <taxon>Spermatophyta</taxon>
        <taxon>Magnoliopsida</taxon>
        <taxon>eudicotyledons</taxon>
        <taxon>Gunneridae</taxon>
        <taxon>Pentapetalae</taxon>
        <taxon>asterids</taxon>
        <taxon>campanulids</taxon>
        <taxon>Asterales</taxon>
        <taxon>Asteraceae</taxon>
        <taxon>Asteroideae</taxon>
        <taxon>Anthemideae</taxon>
        <taxon>Anthemidinae</taxon>
        <taxon>Tanacetum</taxon>
    </lineage>
</organism>
<reference evidence="2" key="1">
    <citation type="journal article" date="2019" name="Sci. Rep.">
        <title>Draft genome of Tanacetum cinerariifolium, the natural source of mosquito coil.</title>
        <authorList>
            <person name="Yamashiro T."/>
            <person name="Shiraishi A."/>
            <person name="Satake H."/>
            <person name="Nakayama K."/>
        </authorList>
    </citation>
    <scope>NUCLEOTIDE SEQUENCE</scope>
</reference>
<name>A0A6L2JFU2_TANCI</name>
<dbReference type="EMBL" id="BKCJ010000732">
    <property type="protein sequence ID" value="GEU35796.1"/>
    <property type="molecule type" value="Genomic_DNA"/>
</dbReference>
<comment type="caution">
    <text evidence="2">The sequence shown here is derived from an EMBL/GenBank/DDBJ whole genome shotgun (WGS) entry which is preliminary data.</text>
</comment>
<feature type="region of interest" description="Disordered" evidence="1">
    <location>
        <begin position="155"/>
        <end position="186"/>
    </location>
</feature>
<gene>
    <name evidence="2" type="ORF">Tci_007774</name>
</gene>
<accession>A0A6L2JFU2</accession>
<dbReference type="AlphaFoldDB" id="A0A6L2JFU2"/>
<evidence type="ECO:0000313" key="2">
    <source>
        <dbReference type="EMBL" id="GEU35796.1"/>
    </source>
</evidence>
<evidence type="ECO:0000256" key="1">
    <source>
        <dbReference type="SAM" id="MobiDB-lite"/>
    </source>
</evidence>
<proteinExistence type="predicted"/>